<sequence length="468" mass="52470">MCTEEEVGICVQRRWRRRRDQQVQLAIPTPWAVEVPLLDGDDDGGGGGEAMSSRLRRGHRSVASGLDKTLNSPSPPTSLPLPSTLSCLLLPLSIPSPTSTNISSTPAGFPSRRFDFGADIDLDDRDATRGFCATLAQVALAIRSLASSWAHVELQHWYILPARCAPKPTFANLEFNTVRFRFSPGGVHELEWVGYGFSKLTVHQLFVIDANDSLRTIPMDYFDFNSTNAFKAGFCCCSSVEVFTLVWVLGFVQTLAELTDSVSIQLEIQLNSHASTLWLFAFEPRWINCEAERRDTTRPVEADCTTPISMTLGLDLFMAEIRLQLLISGRTDFRVNEGRDSRLAFSSQAFARYRSSSCNARDEEIIAVFTQSCRRLQVGSLDCRRRIHWRLGSIGYESPCIIHFDLDLGVAKYSESSLDSYLDSDGAHKWLELSLKLEARSRLVSPERAHTLEEMTQVRFRRAPDGTK</sequence>
<reference evidence="2 3" key="1">
    <citation type="journal article" date="2024" name="J Genomics">
        <title>Draft genome sequencing and assembly of Favolaschia claudopus CIRM-BRFM 2984 isolated from oak limbs.</title>
        <authorList>
            <person name="Navarro D."/>
            <person name="Drula E."/>
            <person name="Chaduli D."/>
            <person name="Cazenave R."/>
            <person name="Ahrendt S."/>
            <person name="Wang J."/>
            <person name="Lipzen A."/>
            <person name="Daum C."/>
            <person name="Barry K."/>
            <person name="Grigoriev I.V."/>
            <person name="Favel A."/>
            <person name="Rosso M.N."/>
            <person name="Martin F."/>
        </authorList>
    </citation>
    <scope>NUCLEOTIDE SEQUENCE [LARGE SCALE GENOMIC DNA]</scope>
    <source>
        <strain evidence="2 3">CIRM-BRFM 2984</strain>
    </source>
</reference>
<proteinExistence type="predicted"/>
<comment type="caution">
    <text evidence="2">The sequence shown here is derived from an EMBL/GenBank/DDBJ whole genome shotgun (WGS) entry which is preliminary data.</text>
</comment>
<accession>A0AAW0A471</accession>
<keyword evidence="3" id="KW-1185">Reference proteome</keyword>
<evidence type="ECO:0000256" key="1">
    <source>
        <dbReference type="SAM" id="MobiDB-lite"/>
    </source>
</evidence>
<dbReference type="Proteomes" id="UP001362999">
    <property type="component" value="Unassembled WGS sequence"/>
</dbReference>
<protein>
    <submittedName>
        <fullName evidence="2">Uncharacterized protein</fullName>
    </submittedName>
</protein>
<feature type="region of interest" description="Disordered" evidence="1">
    <location>
        <begin position="36"/>
        <end position="58"/>
    </location>
</feature>
<name>A0AAW0A471_9AGAR</name>
<organism evidence="2 3">
    <name type="scientific">Favolaschia claudopus</name>
    <dbReference type="NCBI Taxonomy" id="2862362"/>
    <lineage>
        <taxon>Eukaryota</taxon>
        <taxon>Fungi</taxon>
        <taxon>Dikarya</taxon>
        <taxon>Basidiomycota</taxon>
        <taxon>Agaricomycotina</taxon>
        <taxon>Agaricomycetes</taxon>
        <taxon>Agaricomycetidae</taxon>
        <taxon>Agaricales</taxon>
        <taxon>Marasmiineae</taxon>
        <taxon>Mycenaceae</taxon>
        <taxon>Favolaschia</taxon>
    </lineage>
</organism>
<evidence type="ECO:0000313" key="3">
    <source>
        <dbReference type="Proteomes" id="UP001362999"/>
    </source>
</evidence>
<dbReference type="AlphaFoldDB" id="A0AAW0A471"/>
<evidence type="ECO:0000313" key="2">
    <source>
        <dbReference type="EMBL" id="KAK7000988.1"/>
    </source>
</evidence>
<gene>
    <name evidence="2" type="ORF">R3P38DRAFT_3217520</name>
</gene>
<dbReference type="EMBL" id="JAWWNJ010000085">
    <property type="protein sequence ID" value="KAK7000988.1"/>
    <property type="molecule type" value="Genomic_DNA"/>
</dbReference>